<reference evidence="3 4" key="1">
    <citation type="submission" date="2019-07" db="EMBL/GenBank/DDBJ databases">
        <title>Whole genome shotgun sequence of Staphylococcus kloosii NBRC 109624.</title>
        <authorList>
            <person name="Hosoyama A."/>
            <person name="Uohara A."/>
            <person name="Ohji S."/>
            <person name="Ichikawa N."/>
        </authorList>
    </citation>
    <scope>NUCLEOTIDE SEQUENCE [LARGE SCALE GENOMIC DNA]</scope>
    <source>
        <strain evidence="3 4">NBRC 109624</strain>
    </source>
</reference>
<dbReference type="GeneID" id="69904575"/>
<feature type="compositionally biased region" description="Low complexity" evidence="1">
    <location>
        <begin position="304"/>
        <end position="315"/>
    </location>
</feature>
<keyword evidence="4" id="KW-1185">Reference proteome</keyword>
<feature type="compositionally biased region" description="Basic and acidic residues" evidence="1">
    <location>
        <begin position="401"/>
        <end position="412"/>
    </location>
</feature>
<feature type="compositionally biased region" description="Polar residues" evidence="1">
    <location>
        <begin position="414"/>
        <end position="441"/>
    </location>
</feature>
<sequence>MDKQRIPGFRWAMMIFIFYIISYALPTILKDFQGSVPYKSFVFDLSFIAPFVAVFICLIIFGSRRLQLSGLKFTFGLDTIVRFLLALIIPLVIFIVAMTSFNVFANSFILLQAEDLSVSITTVIIGQLIMAFLVEFAFRSYLQNIVENRVYNLFASIIVGFLYALWNVNLSFGLTFAMYSFLYGFAFSIIVGELIRGMRGRTIYIATAFHFMMSFGLVFLFNEELGNIFAMKIIAYSTVAVGLVYLILSMIIRAILYFFTRRNFEEIEDNNYMDHLNDEDEIAASNKHNESSNALHNEETAATATTAVDEQAVTEDTPITESNDNETHQMSDNDDEPITENTVHHDDTPITEDSARNDEIPVTEDAPTTQNDDLEHHQVEPEDSDAFESTHETQTHSNTDNAHHESKYDRHSNLTHNVANDTETTTSSKHVTNEEQASQDNVETDETHNSNQSDERDNNATSDYHRTSFLTKLKKRNRR</sequence>
<feature type="transmembrane region" description="Helical" evidence="2">
    <location>
        <begin position="150"/>
        <end position="166"/>
    </location>
</feature>
<keyword evidence="2" id="KW-0812">Transmembrane</keyword>
<feature type="transmembrane region" description="Helical" evidence="2">
    <location>
        <begin position="12"/>
        <end position="29"/>
    </location>
</feature>
<evidence type="ECO:0000256" key="2">
    <source>
        <dbReference type="SAM" id="Phobius"/>
    </source>
</evidence>
<dbReference type="Pfam" id="PF05297">
    <property type="entry name" value="Herpes_LMP1"/>
    <property type="match status" value="1"/>
</dbReference>
<name>A0ABQ0XP93_9STAP</name>
<dbReference type="Proteomes" id="UP000321040">
    <property type="component" value="Unassembled WGS sequence"/>
</dbReference>
<organism evidence="3 4">
    <name type="scientific">Staphylococcus kloosii</name>
    <dbReference type="NCBI Taxonomy" id="29384"/>
    <lineage>
        <taxon>Bacteria</taxon>
        <taxon>Bacillati</taxon>
        <taxon>Bacillota</taxon>
        <taxon>Bacilli</taxon>
        <taxon>Bacillales</taxon>
        <taxon>Staphylococcaceae</taxon>
        <taxon>Staphylococcus</taxon>
    </lineage>
</organism>
<feature type="transmembrane region" description="Helical" evidence="2">
    <location>
        <begin position="41"/>
        <end position="62"/>
    </location>
</feature>
<evidence type="ECO:0000313" key="3">
    <source>
        <dbReference type="EMBL" id="GEP83238.1"/>
    </source>
</evidence>
<protein>
    <submittedName>
        <fullName evidence="3">Lysostaphin resistance protein A</fullName>
    </submittedName>
</protein>
<keyword evidence="2" id="KW-0472">Membrane</keyword>
<gene>
    <name evidence="3" type="primary">lyrA</name>
    <name evidence="3" type="ORF">SKL01_24160</name>
</gene>
<feature type="region of interest" description="Disordered" evidence="1">
    <location>
        <begin position="304"/>
        <end position="479"/>
    </location>
</feature>
<feature type="compositionally biased region" description="Basic and acidic residues" evidence="1">
    <location>
        <begin position="445"/>
        <end position="466"/>
    </location>
</feature>
<dbReference type="RefSeq" id="WP_103295681.1">
    <property type="nucleotide sequence ID" value="NZ_BKAQ01000025.1"/>
</dbReference>
<feature type="transmembrane region" description="Helical" evidence="2">
    <location>
        <begin position="203"/>
        <end position="221"/>
    </location>
</feature>
<dbReference type="EMBL" id="BKAQ01000025">
    <property type="protein sequence ID" value="GEP83238.1"/>
    <property type="molecule type" value="Genomic_DNA"/>
</dbReference>
<proteinExistence type="predicted"/>
<feature type="compositionally biased region" description="Basic and acidic residues" evidence="1">
    <location>
        <begin position="342"/>
        <end position="359"/>
    </location>
</feature>
<dbReference type="InterPro" id="IPR007961">
    <property type="entry name" value="Herpes_LMP1"/>
</dbReference>
<accession>A0ABQ0XP93</accession>
<feature type="transmembrane region" description="Helical" evidence="2">
    <location>
        <begin position="83"/>
        <end position="104"/>
    </location>
</feature>
<feature type="transmembrane region" description="Helical" evidence="2">
    <location>
        <begin position="116"/>
        <end position="138"/>
    </location>
</feature>
<keyword evidence="2" id="KW-1133">Transmembrane helix</keyword>
<comment type="caution">
    <text evidence="3">The sequence shown here is derived from an EMBL/GenBank/DDBJ whole genome shotgun (WGS) entry which is preliminary data.</text>
</comment>
<feature type="transmembrane region" description="Helical" evidence="2">
    <location>
        <begin position="233"/>
        <end position="259"/>
    </location>
</feature>
<feature type="transmembrane region" description="Helical" evidence="2">
    <location>
        <begin position="172"/>
        <end position="191"/>
    </location>
</feature>
<evidence type="ECO:0000256" key="1">
    <source>
        <dbReference type="SAM" id="MobiDB-lite"/>
    </source>
</evidence>
<evidence type="ECO:0000313" key="4">
    <source>
        <dbReference type="Proteomes" id="UP000321040"/>
    </source>
</evidence>